<name>A0A3A4RG58_9BACT</name>
<dbReference type="Gene3D" id="3.30.700.10">
    <property type="entry name" value="Glycoprotein, Type 4 Pilin"/>
    <property type="match status" value="1"/>
</dbReference>
<evidence type="ECO:0000313" key="3">
    <source>
        <dbReference type="Proteomes" id="UP000266426"/>
    </source>
</evidence>
<evidence type="ECO:0000313" key="2">
    <source>
        <dbReference type="EMBL" id="RJP61498.1"/>
    </source>
</evidence>
<dbReference type="InterPro" id="IPR012902">
    <property type="entry name" value="N_methyl_site"/>
</dbReference>
<keyword evidence="1" id="KW-1133">Transmembrane helix</keyword>
<keyword evidence="1" id="KW-0812">Transmembrane</keyword>
<gene>
    <name evidence="2" type="ORF">C4541_01820</name>
</gene>
<accession>A0A3A4RG58</accession>
<dbReference type="PANTHER" id="PTHR30093">
    <property type="entry name" value="GENERAL SECRETION PATHWAY PROTEIN G"/>
    <property type="match status" value="1"/>
</dbReference>
<organism evidence="2 3">
    <name type="scientific">Candidatus Auribacter fodinae</name>
    <dbReference type="NCBI Taxonomy" id="2093366"/>
    <lineage>
        <taxon>Bacteria</taxon>
        <taxon>Pseudomonadati</taxon>
        <taxon>Candidatus Auribacterota</taxon>
        <taxon>Candidatus Auribacteria</taxon>
        <taxon>Candidatus Auribacterales</taxon>
        <taxon>Candidatus Auribacteraceae</taxon>
        <taxon>Candidatus Auribacter</taxon>
    </lineage>
</organism>
<dbReference type="PROSITE" id="PS00409">
    <property type="entry name" value="PROKAR_NTER_METHYL"/>
    <property type="match status" value="1"/>
</dbReference>
<protein>
    <submittedName>
        <fullName evidence="2">Type II secretion system protein</fullName>
    </submittedName>
</protein>
<proteinExistence type="predicted"/>
<dbReference type="AlphaFoldDB" id="A0A3A4RG58"/>
<dbReference type="SUPFAM" id="SSF54523">
    <property type="entry name" value="Pili subunits"/>
    <property type="match status" value="1"/>
</dbReference>
<dbReference type="PANTHER" id="PTHR30093:SF2">
    <property type="entry name" value="TYPE II SECRETION SYSTEM PROTEIN H"/>
    <property type="match status" value="1"/>
</dbReference>
<dbReference type="Proteomes" id="UP000266426">
    <property type="component" value="Unassembled WGS sequence"/>
</dbReference>
<evidence type="ECO:0000256" key="1">
    <source>
        <dbReference type="SAM" id="Phobius"/>
    </source>
</evidence>
<comment type="caution">
    <text evidence="2">The sequence shown here is derived from an EMBL/GenBank/DDBJ whole genome shotgun (WGS) entry which is preliminary data.</text>
</comment>
<keyword evidence="1" id="KW-0472">Membrane</keyword>
<dbReference type="NCBIfam" id="TIGR02532">
    <property type="entry name" value="IV_pilin_GFxxxE"/>
    <property type="match status" value="1"/>
</dbReference>
<dbReference type="InterPro" id="IPR045584">
    <property type="entry name" value="Pilin-like"/>
</dbReference>
<dbReference type="EMBL" id="QZJZ01000012">
    <property type="protein sequence ID" value="RJP61498.1"/>
    <property type="molecule type" value="Genomic_DNA"/>
</dbReference>
<feature type="transmembrane region" description="Helical" evidence="1">
    <location>
        <begin position="6"/>
        <end position="29"/>
    </location>
</feature>
<reference evidence="2 3" key="1">
    <citation type="journal article" date="2017" name="ISME J.">
        <title>Energy and carbon metabolisms in a deep terrestrial subsurface fluid microbial community.</title>
        <authorList>
            <person name="Momper L."/>
            <person name="Jungbluth S.P."/>
            <person name="Lee M.D."/>
            <person name="Amend J.P."/>
        </authorList>
    </citation>
    <scope>NUCLEOTIDE SEQUENCE [LARGE SCALE GENOMIC DNA]</scope>
    <source>
        <strain evidence="2">SURF_26</strain>
    </source>
</reference>
<dbReference type="Pfam" id="PF07963">
    <property type="entry name" value="N_methyl"/>
    <property type="match status" value="1"/>
</dbReference>
<sequence length="209" mass="22883">MKSKGFTLIELLMVIAIIAILAGLLLPALHRVRDQGRRATCISNQRQLAIAIMLYANDWNSVLPTNLADASAIPEVLNNNSMDAAYASDSLTDYYNNDSALLVCPDSSSDVSYGLNAVVTGTQISRITNPAGTILLADSDHSTFQAYSETDNDTEYIESILFRHGNVLKVKKGIAFATYADGHIEQLFELEFTATVNESNGLRQYTRVK</sequence>